<dbReference type="PANTHER" id="PTHR40114:SF1">
    <property type="entry name" value="SLR0698 PROTEIN"/>
    <property type="match status" value="1"/>
</dbReference>
<feature type="active site" description="Proton acceptor" evidence="1">
    <location>
        <position position="28"/>
    </location>
</feature>
<gene>
    <name evidence="3" type="ORF">HMPREF9555_02197</name>
</gene>
<proteinExistence type="predicted"/>
<reference evidence="3 4" key="1">
    <citation type="submission" date="2010-08" db="EMBL/GenBank/DDBJ databases">
        <authorList>
            <person name="Weinstock G."/>
            <person name="Sodergren E."/>
            <person name="Clifton S."/>
            <person name="Fulton L."/>
            <person name="Fulton B."/>
            <person name="Courtney L."/>
            <person name="Fronick C."/>
            <person name="Harrison M."/>
            <person name="Strong C."/>
            <person name="Farmer C."/>
            <person name="Delahaunty K."/>
            <person name="Markovic C."/>
            <person name="Hall O."/>
            <person name="Minx P."/>
            <person name="Tomlinson C."/>
            <person name="Mitreva M."/>
            <person name="Hou S."/>
            <person name="Chen J."/>
            <person name="Wollam A."/>
            <person name="Pepin K.H."/>
            <person name="Johnson M."/>
            <person name="Bhonagiri V."/>
            <person name="Zhang X."/>
            <person name="Suruliraj S."/>
            <person name="Warren W."/>
            <person name="Chinwalla A."/>
            <person name="Mardis E.R."/>
            <person name="Wilson R.K."/>
        </authorList>
    </citation>
    <scope>NUCLEOTIDE SEQUENCE [LARGE SCALE GENOMIC DNA]</scope>
    <source>
        <strain evidence="3 4">F0399</strain>
    </source>
</reference>
<sequence length="167" mass="18777">MGVEIERKFLVREDFHPDAAGTPIAQGYLSRDPARTVRVRIAGERAYLTIKGKNVGAARAEFEYEIPAADARELLALCDAPLVEKTRCRIPHAGHLWEVDIFHGANAGLCVAEVELGDEQEKIDLPQWITREVTGEKRYYNSSLIAHPYTLWTAEERGVHPLRSVDK</sequence>
<dbReference type="SUPFAM" id="SSF55154">
    <property type="entry name" value="CYTH-like phosphatases"/>
    <property type="match status" value="1"/>
</dbReference>
<dbReference type="HOGENOM" id="CLU_109545_1_0_9"/>
<dbReference type="PROSITE" id="PS51707">
    <property type="entry name" value="CYTH"/>
    <property type="match status" value="1"/>
</dbReference>
<dbReference type="RefSeq" id="WP_009350844.1">
    <property type="nucleotide sequence ID" value="NZ_GL638158.1"/>
</dbReference>
<evidence type="ECO:0000313" key="4">
    <source>
        <dbReference type="Proteomes" id="UP000004633"/>
    </source>
</evidence>
<dbReference type="PIRSF" id="PIRSF016487">
    <property type="entry name" value="CYTH_UCP016487"/>
    <property type="match status" value="1"/>
</dbReference>
<comment type="caution">
    <text evidence="3">The sequence shown here is derived from an EMBL/GenBank/DDBJ whole genome shotgun (WGS) entry which is preliminary data.</text>
</comment>
<accession>E7N5A2</accession>
<dbReference type="SMART" id="SM01118">
    <property type="entry name" value="CYTH"/>
    <property type="match status" value="1"/>
</dbReference>
<protein>
    <submittedName>
        <fullName evidence="3">Adenylate cyclase</fullName>
    </submittedName>
</protein>
<dbReference type="Pfam" id="PF01928">
    <property type="entry name" value="CYTH"/>
    <property type="match status" value="1"/>
</dbReference>
<dbReference type="InterPro" id="IPR012042">
    <property type="entry name" value="NeuTTM/CthTTM-like"/>
</dbReference>
<evidence type="ECO:0000256" key="1">
    <source>
        <dbReference type="PIRSR" id="PIRSR016487-1"/>
    </source>
</evidence>
<keyword evidence="4" id="KW-1185">Reference proteome</keyword>
<evidence type="ECO:0000313" key="3">
    <source>
        <dbReference type="EMBL" id="EFW28594.1"/>
    </source>
</evidence>
<dbReference type="PANTHER" id="PTHR40114">
    <property type="entry name" value="SLR0698 PROTEIN"/>
    <property type="match status" value="1"/>
</dbReference>
<dbReference type="InterPro" id="IPR023577">
    <property type="entry name" value="CYTH_domain"/>
</dbReference>
<evidence type="ECO:0000259" key="2">
    <source>
        <dbReference type="PROSITE" id="PS51707"/>
    </source>
</evidence>
<dbReference type="CDD" id="cd07891">
    <property type="entry name" value="CYTH-like_CthTTM-like_1"/>
    <property type="match status" value="1"/>
</dbReference>
<feature type="domain" description="CYTH" evidence="2">
    <location>
        <begin position="2"/>
        <end position="146"/>
    </location>
</feature>
<dbReference type="InterPro" id="IPR033469">
    <property type="entry name" value="CYTH-like_dom_sf"/>
</dbReference>
<dbReference type="STRING" id="749551.HMPREF9555_02197"/>
<dbReference type="AlphaFoldDB" id="E7N5A2"/>
<dbReference type="EMBL" id="AECV01000064">
    <property type="protein sequence ID" value="EFW28594.1"/>
    <property type="molecule type" value="Genomic_DNA"/>
</dbReference>
<dbReference type="Gene3D" id="2.40.320.10">
    <property type="entry name" value="Hypothetical Protein Pfu-838710-001"/>
    <property type="match status" value="1"/>
</dbReference>
<name>E7N5A2_9FIRM</name>
<organism evidence="3 4">
    <name type="scientific">Selenomonas artemidis F0399</name>
    <dbReference type="NCBI Taxonomy" id="749551"/>
    <lineage>
        <taxon>Bacteria</taxon>
        <taxon>Bacillati</taxon>
        <taxon>Bacillota</taxon>
        <taxon>Negativicutes</taxon>
        <taxon>Selenomonadales</taxon>
        <taxon>Selenomonadaceae</taxon>
        <taxon>Selenomonas</taxon>
    </lineage>
</organism>
<dbReference type="Proteomes" id="UP000004633">
    <property type="component" value="Unassembled WGS sequence"/>
</dbReference>